<dbReference type="RefSeq" id="WP_046478654.1">
    <property type="nucleotide sequence ID" value="NZ_LN829118.1"/>
</dbReference>
<evidence type="ECO:0000313" key="4">
    <source>
        <dbReference type="Proteomes" id="UP000033187"/>
    </source>
</evidence>
<dbReference type="InterPro" id="IPR049201">
    <property type="entry name" value="DUF6867"/>
</dbReference>
<keyword evidence="1" id="KW-0472">Membrane</keyword>
<feature type="domain" description="DUF6867" evidence="2">
    <location>
        <begin position="12"/>
        <end position="114"/>
    </location>
</feature>
<evidence type="ECO:0000259" key="2">
    <source>
        <dbReference type="Pfam" id="PF21741"/>
    </source>
</evidence>
<reference evidence="4" key="1">
    <citation type="submission" date="2015-02" db="EMBL/GenBank/DDBJ databases">
        <authorList>
            <person name="Chooi Y.-H."/>
        </authorList>
    </citation>
    <scope>NUCLEOTIDE SEQUENCE [LARGE SCALE GENOMIC DNA]</scope>
    <source>
        <strain evidence="4">strain Y</strain>
    </source>
</reference>
<feature type="transmembrane region" description="Helical" evidence="1">
    <location>
        <begin position="12"/>
        <end position="29"/>
    </location>
</feature>
<feature type="transmembrane region" description="Helical" evidence="1">
    <location>
        <begin position="41"/>
        <end position="63"/>
    </location>
</feature>
<feature type="transmembrane region" description="Helical" evidence="1">
    <location>
        <begin position="69"/>
        <end position="88"/>
    </location>
</feature>
<dbReference type="EMBL" id="LN829119">
    <property type="protein sequence ID" value="CPR21372.1"/>
    <property type="molecule type" value="Genomic_DNA"/>
</dbReference>
<evidence type="ECO:0000256" key="1">
    <source>
        <dbReference type="SAM" id="Phobius"/>
    </source>
</evidence>
<gene>
    <name evidence="3" type="ORF">YBN1229_v1_3021</name>
</gene>
<evidence type="ECO:0000313" key="3">
    <source>
        <dbReference type="EMBL" id="CPR21372.1"/>
    </source>
</evidence>
<keyword evidence="1" id="KW-1133">Transmembrane helix</keyword>
<proteinExistence type="predicted"/>
<dbReference type="KEGG" id="fil:BN1229_v1_2896"/>
<dbReference type="Pfam" id="PF21741">
    <property type="entry name" value="DUF6867"/>
    <property type="match status" value="1"/>
</dbReference>
<dbReference type="OrthoDB" id="9806174at2"/>
<organism evidence="3 4">
    <name type="scientific">Candidatus Filomicrobium marinum</name>
    <dbReference type="NCBI Taxonomy" id="1608628"/>
    <lineage>
        <taxon>Bacteria</taxon>
        <taxon>Pseudomonadati</taxon>
        <taxon>Pseudomonadota</taxon>
        <taxon>Alphaproteobacteria</taxon>
        <taxon>Hyphomicrobiales</taxon>
        <taxon>Hyphomicrobiaceae</taxon>
        <taxon>Filomicrobium</taxon>
    </lineage>
</organism>
<accession>A0A0D6JI16</accession>
<keyword evidence="4" id="KW-1185">Reference proteome</keyword>
<dbReference type="Proteomes" id="UP000033187">
    <property type="component" value="Chromosome 1"/>
</dbReference>
<keyword evidence="1" id="KW-0812">Transmembrane</keyword>
<dbReference type="AlphaFoldDB" id="A0A0D6JI16"/>
<name>A0A0D6JI16_9HYPH</name>
<protein>
    <recommendedName>
        <fullName evidence="2">DUF6867 domain-containing protein</fullName>
    </recommendedName>
</protein>
<sequence length="116" mass="13457">MDTFYPAEPHAFAVFLFATVILGGAASWATGRAVALTWKPLWQLVFYMGLMTLAVRFIHYALFHEVFLSLQHVGVDFVVLAAIAWLGYRQTRSRQMQSQYPWLFRRTGLISWQRRS</sequence>
<dbReference type="KEGG" id="fiy:BN1229_v1_3021"/>